<organism evidence="5 7">
    <name type="scientific">Mesotoga infera</name>
    <dbReference type="NCBI Taxonomy" id="1236046"/>
    <lineage>
        <taxon>Bacteria</taxon>
        <taxon>Thermotogati</taxon>
        <taxon>Thermotogota</taxon>
        <taxon>Thermotogae</taxon>
        <taxon>Kosmotogales</taxon>
        <taxon>Kosmotogaceae</taxon>
        <taxon>Mesotoga</taxon>
    </lineage>
</organism>
<evidence type="ECO:0000313" key="8">
    <source>
        <dbReference type="Proteomes" id="UP000055014"/>
    </source>
</evidence>
<comment type="caution">
    <text evidence="5">The sequence shown here is derived from an EMBL/GenBank/DDBJ whole genome shotgun (WGS) entry which is preliminary data.</text>
</comment>
<proteinExistence type="predicted"/>
<name>A0A101H0S4_9BACT</name>
<dbReference type="PROSITE" id="PS00198">
    <property type="entry name" value="4FE4S_FER_1"/>
    <property type="match status" value="1"/>
</dbReference>
<keyword evidence="2" id="KW-0408">Iron</keyword>
<evidence type="ECO:0000313" key="5">
    <source>
        <dbReference type="EMBL" id="KUK68238.1"/>
    </source>
</evidence>
<dbReference type="Proteomes" id="UP000054260">
    <property type="component" value="Unassembled WGS sequence"/>
</dbReference>
<dbReference type="PROSITE" id="PS51379">
    <property type="entry name" value="4FE4S_FER_2"/>
    <property type="match status" value="2"/>
</dbReference>
<evidence type="ECO:0000256" key="3">
    <source>
        <dbReference type="ARBA" id="ARBA00023014"/>
    </source>
</evidence>
<dbReference type="Proteomes" id="UP000055014">
    <property type="component" value="Unassembled WGS sequence"/>
</dbReference>
<feature type="domain" description="4Fe-4S ferredoxin-type" evidence="4">
    <location>
        <begin position="7"/>
        <end position="36"/>
    </location>
</feature>
<dbReference type="InterPro" id="IPR017900">
    <property type="entry name" value="4Fe4S_Fe_S_CS"/>
</dbReference>
<dbReference type="PANTHER" id="PTHR43122">
    <property type="entry name" value="FERREDOXIN SUBUNIT OF PYRUVATE:FLAVODOXIN OXIDOREDUCTASE-RELATED"/>
    <property type="match status" value="1"/>
</dbReference>
<accession>A0A101H0S4</accession>
<dbReference type="AlphaFoldDB" id="A0A101H0S4"/>
<dbReference type="GO" id="GO:0046872">
    <property type="term" value="F:metal ion binding"/>
    <property type="evidence" value="ECO:0007669"/>
    <property type="project" value="UniProtKB-KW"/>
</dbReference>
<evidence type="ECO:0000256" key="1">
    <source>
        <dbReference type="ARBA" id="ARBA00022723"/>
    </source>
</evidence>
<dbReference type="SUPFAM" id="SSF54862">
    <property type="entry name" value="4Fe-4S ferredoxins"/>
    <property type="match status" value="1"/>
</dbReference>
<dbReference type="Gene3D" id="3.30.70.20">
    <property type="match status" value="2"/>
</dbReference>
<evidence type="ECO:0000313" key="6">
    <source>
        <dbReference type="EMBL" id="KUK90831.1"/>
    </source>
</evidence>
<evidence type="ECO:0000259" key="4">
    <source>
        <dbReference type="PROSITE" id="PS51379"/>
    </source>
</evidence>
<keyword evidence="3" id="KW-0411">Iron-sulfur</keyword>
<evidence type="ECO:0000256" key="2">
    <source>
        <dbReference type="ARBA" id="ARBA00023004"/>
    </source>
</evidence>
<dbReference type="PANTHER" id="PTHR43122:SF1">
    <property type="entry name" value="IRON-SULFUR-BINDING PROTEIN"/>
    <property type="match status" value="1"/>
</dbReference>
<dbReference type="Pfam" id="PF13237">
    <property type="entry name" value="Fer4_10"/>
    <property type="match status" value="1"/>
</dbReference>
<dbReference type="EMBL" id="LGGW01000018">
    <property type="protein sequence ID" value="KUK90831.1"/>
    <property type="molecule type" value="Genomic_DNA"/>
</dbReference>
<dbReference type="PATRIC" id="fig|1236046.5.peg.1444"/>
<gene>
    <name evidence="5" type="ORF">XD86_0312</name>
    <name evidence="6" type="ORF">XE02_0355</name>
</gene>
<dbReference type="GO" id="GO:0051536">
    <property type="term" value="F:iron-sulfur cluster binding"/>
    <property type="evidence" value="ECO:0007669"/>
    <property type="project" value="UniProtKB-KW"/>
</dbReference>
<dbReference type="InterPro" id="IPR017896">
    <property type="entry name" value="4Fe4S_Fe-S-bd"/>
</dbReference>
<reference evidence="5" key="1">
    <citation type="journal article" date="2015" name="MBio">
        <title>Genome-resolved metagenomic analysis reveals roles for candidate phyla and other microbial community members in biogeochemical transformations in oil reservoirs.</title>
        <authorList>
            <person name="Hu P."/>
            <person name="Tom L."/>
            <person name="Singh A."/>
            <person name="Thomas B.C."/>
            <person name="Baker B.J."/>
            <person name="Piceno Y.M."/>
            <person name="Andersen G.L."/>
            <person name="Banfield J.F."/>
        </authorList>
    </citation>
    <scope>NUCLEOTIDE SEQUENCE [LARGE SCALE GENOMIC DNA]</scope>
    <source>
        <strain evidence="5">46_47</strain>
        <strain evidence="6">46_70</strain>
    </source>
</reference>
<protein>
    <submittedName>
        <fullName evidence="5">4Fe-4S ferredoxin iron-sulfur binding domain protein</fullName>
    </submittedName>
</protein>
<reference evidence="7 8" key="2">
    <citation type="journal article" date="2015" name="MBio">
        <title>Genome-Resolved Metagenomic Analysis Reveals Roles for Candidate Phyla and Other Microbial Community Members in Biogeochemical Transformations in Oil Reservoirs.</title>
        <authorList>
            <person name="Hu P."/>
            <person name="Tom L."/>
            <person name="Singh A."/>
            <person name="Thomas B.C."/>
            <person name="Baker B.J."/>
            <person name="Piceno Y.M."/>
            <person name="Andersen G.L."/>
            <person name="Banfield J.F."/>
        </authorList>
    </citation>
    <scope>NUCLEOTIDE SEQUENCE [LARGE SCALE GENOMIC DNA]</scope>
</reference>
<sequence>MAVRKQYQVNINHTLCKKCGICYWICPTKTITKGELGRPQIIDQKTCIGCLMCENACPDLAIDVHELEAVKEDA</sequence>
<dbReference type="EMBL" id="LGGH01000027">
    <property type="protein sequence ID" value="KUK68238.1"/>
    <property type="molecule type" value="Genomic_DNA"/>
</dbReference>
<evidence type="ECO:0000313" key="7">
    <source>
        <dbReference type="Proteomes" id="UP000054260"/>
    </source>
</evidence>
<feature type="domain" description="4Fe-4S ferredoxin-type" evidence="4">
    <location>
        <begin position="37"/>
        <end position="67"/>
    </location>
</feature>
<keyword evidence="1" id="KW-0479">Metal-binding</keyword>